<organism evidence="1 2">
    <name type="scientific">Pyropia yezoensis</name>
    <name type="common">Susabi-nori</name>
    <name type="synonym">Porphyra yezoensis</name>
    <dbReference type="NCBI Taxonomy" id="2788"/>
    <lineage>
        <taxon>Eukaryota</taxon>
        <taxon>Rhodophyta</taxon>
        <taxon>Bangiophyceae</taxon>
        <taxon>Bangiales</taxon>
        <taxon>Bangiaceae</taxon>
        <taxon>Pyropia</taxon>
    </lineage>
</organism>
<dbReference type="Proteomes" id="UP000798662">
    <property type="component" value="Chromosome 3"/>
</dbReference>
<evidence type="ECO:0000313" key="1">
    <source>
        <dbReference type="EMBL" id="KAK1868457.1"/>
    </source>
</evidence>
<name>A0ACC3CE50_PYRYE</name>
<protein>
    <submittedName>
        <fullName evidence="1">Uncharacterized protein</fullName>
    </submittedName>
</protein>
<proteinExistence type="predicted"/>
<comment type="caution">
    <text evidence="1">The sequence shown here is derived from an EMBL/GenBank/DDBJ whole genome shotgun (WGS) entry which is preliminary data.</text>
</comment>
<reference evidence="1" key="1">
    <citation type="submission" date="2019-11" db="EMBL/GenBank/DDBJ databases">
        <title>Nori genome reveals adaptations in red seaweeds to the harsh intertidal environment.</title>
        <authorList>
            <person name="Wang D."/>
            <person name="Mao Y."/>
        </authorList>
    </citation>
    <scope>NUCLEOTIDE SEQUENCE</scope>
    <source>
        <tissue evidence="1">Gametophyte</tissue>
    </source>
</reference>
<accession>A0ACC3CE50</accession>
<keyword evidence="2" id="KW-1185">Reference proteome</keyword>
<dbReference type="EMBL" id="CM020620">
    <property type="protein sequence ID" value="KAK1868457.1"/>
    <property type="molecule type" value="Genomic_DNA"/>
</dbReference>
<evidence type="ECO:0000313" key="2">
    <source>
        <dbReference type="Proteomes" id="UP000798662"/>
    </source>
</evidence>
<sequence length="554" mass="58903">MAAFVATGCAAARALVAPPPCAALDARPTASAFAGTPLRSARAVVVCAAAPAPAAHSGYGVAMAADAATGAAKEPVVPVLMGSKADLPRCQKIADELAAFGIRAELHISSAHKTPERLIAMVRAYEADGRPKVYIAVAGRSNALSGMLDCAVTSPVISCPPYSDAFGGTDLYSSIRMPSGVAPALVLDPSGAALLAAKILGVTNRGMAAKVGALQKANRDRLYFDDADTQSRTYLPTIAERRTGENGSCMIESNLDIGSNSRSGKVRDAYELDDETLLLVTTDRQSAFDRVLAAVPYKGQVLNLTSAYWFSVTEDIIPNHMLSVPHPNALLARKCDPFPVEFVVRGYITGSTDTSLWKNYAAGSRDYCGLSLPEGLVKNQKLDANVLTPTTKDDAGDRPISPAEIVSLGLMSQADADTCAEAALALFARGQALAAERGLILVDTKYEFGRDSDGTIRLIDEIHTPDSSRYWVAATYAARMAAGKEPENVDKEFLRLWFADACDPYKDEVLPEAPADLVDELSRRYVMLYEIITGKPFEFGPSADSKTVRASLPQ</sequence>
<gene>
    <name evidence="1" type="ORF">I4F81_010944</name>
</gene>